<dbReference type="Proteomes" id="UP000007842">
    <property type="component" value="Chromosome"/>
</dbReference>
<sequence>MAVMRDTDDIPGPDGPAPGRPAAQSDPAYEGPTRAGPVRAGPPAHGVTASGADGTPGRGAPGAAAWDGTVGRDAASVASRDGTSAPEAPGVAGGGTAEPGAAGRDRTSAPDTTGAAARDRSGVPGAIAQADSAAPGASRAAAGGGASASDGPGATAPAHPLPPDRTQSILEAAKRVGALLKAAPEPFALAGSVAAYAHGVATGLQHDADFCVRREDADAVAATLRRAGIEVRHPPEDWLIKARCGGAEVDLIFELAHRPITREVLDRAEVLSVDSVRMPVLTATDLVGSLIAAFSEHHCDFGAVLPVARTLREKVDWDRLRRDLGADPMPAAFFYLLERLDVIDRSDRSEPSEGAP</sequence>
<dbReference type="KEGG" id="scy:SCATT_07650"/>
<dbReference type="HOGENOM" id="CLU_778244_0_0_11"/>
<protein>
    <submittedName>
        <fullName evidence="2">Uncharacterized protein</fullName>
    </submittedName>
</protein>
<organism evidence="2 3">
    <name type="scientific">Streptantibioticus cattleyicolor (strain ATCC 35852 / DSM 46488 / JCM 4925 / NBRC 14057 / NRRL 8057)</name>
    <name type="common">Streptomyces cattleya</name>
    <dbReference type="NCBI Taxonomy" id="1003195"/>
    <lineage>
        <taxon>Bacteria</taxon>
        <taxon>Bacillati</taxon>
        <taxon>Actinomycetota</taxon>
        <taxon>Actinomycetes</taxon>
        <taxon>Kitasatosporales</taxon>
        <taxon>Streptomycetaceae</taxon>
        <taxon>Streptantibioticus</taxon>
    </lineage>
</organism>
<evidence type="ECO:0000313" key="3">
    <source>
        <dbReference type="Proteomes" id="UP000007842"/>
    </source>
</evidence>
<gene>
    <name evidence="2" type="ordered locus">SCATT_07650</name>
</gene>
<feature type="compositionally biased region" description="Low complexity" evidence="1">
    <location>
        <begin position="124"/>
        <end position="158"/>
    </location>
</feature>
<dbReference type="PATRIC" id="fig|1003195.11.peg.2361"/>
<dbReference type="STRING" id="1003195.SCATT_07650"/>
<dbReference type="InterPro" id="IPR039498">
    <property type="entry name" value="NTP_transf_5"/>
</dbReference>
<dbReference type="InterPro" id="IPR043519">
    <property type="entry name" value="NT_sf"/>
</dbReference>
<dbReference type="eggNOG" id="ENOG5031DUR">
    <property type="taxonomic scope" value="Bacteria"/>
</dbReference>
<proteinExistence type="predicted"/>
<accession>F8JWX2</accession>
<dbReference type="Gene3D" id="3.30.460.40">
    <property type="match status" value="1"/>
</dbReference>
<dbReference type="EMBL" id="CP003219">
    <property type="protein sequence ID" value="AEW93136.1"/>
    <property type="molecule type" value="Genomic_DNA"/>
</dbReference>
<dbReference type="SUPFAM" id="SSF81301">
    <property type="entry name" value="Nucleotidyltransferase"/>
    <property type="match status" value="1"/>
</dbReference>
<evidence type="ECO:0000256" key="1">
    <source>
        <dbReference type="SAM" id="MobiDB-lite"/>
    </source>
</evidence>
<keyword evidence="3" id="KW-1185">Reference proteome</keyword>
<dbReference type="KEGG" id="sct:SCAT_0763"/>
<name>F8JWX2_STREN</name>
<accession>G8WW43</accession>
<feature type="region of interest" description="Disordered" evidence="1">
    <location>
        <begin position="1"/>
        <end position="165"/>
    </location>
</feature>
<dbReference type="Pfam" id="PF14907">
    <property type="entry name" value="NTP_transf_5"/>
    <property type="match status" value="1"/>
</dbReference>
<dbReference type="AlphaFoldDB" id="F8JWX2"/>
<evidence type="ECO:0000313" key="2">
    <source>
        <dbReference type="EMBL" id="AEW93136.1"/>
    </source>
</evidence>
<reference evidence="3" key="1">
    <citation type="submission" date="2011-12" db="EMBL/GenBank/DDBJ databases">
        <title>Complete genome sequence of Streptomyces cattleya strain DSM 46488.</title>
        <authorList>
            <person name="Ou H.-Y."/>
            <person name="Li P."/>
            <person name="Zhao C."/>
            <person name="O'Hagan D."/>
            <person name="Deng Z."/>
        </authorList>
    </citation>
    <scope>NUCLEOTIDE SEQUENCE [LARGE SCALE GENOMIC DNA]</scope>
    <source>
        <strain evidence="3">ATCC 35852 / DSM 46488 / JCM 4925 / NBRC 14057 / NRRL 8057</strain>
    </source>
</reference>
<dbReference type="OrthoDB" id="3394845at2"/>